<comment type="caution">
    <text evidence="3">The sequence shown here is derived from an EMBL/GenBank/DDBJ whole genome shotgun (WGS) entry which is preliminary data.</text>
</comment>
<gene>
    <name evidence="3" type="ORF">ADN01_14490</name>
</gene>
<dbReference type="AlphaFoldDB" id="A0A0P6XRD6"/>
<dbReference type="PANTHER" id="PTHR42852:SF17">
    <property type="entry name" value="THIOREDOXIN-LIKE PROTEIN HI_1115"/>
    <property type="match status" value="1"/>
</dbReference>
<dbReference type="PANTHER" id="PTHR42852">
    <property type="entry name" value="THIOL:DISULFIDE INTERCHANGE PROTEIN DSBE"/>
    <property type="match status" value="1"/>
</dbReference>
<feature type="domain" description="Thioredoxin" evidence="2">
    <location>
        <begin position="41"/>
        <end position="193"/>
    </location>
</feature>
<keyword evidence="4" id="KW-1185">Reference proteome</keyword>
<proteinExistence type="predicted"/>
<evidence type="ECO:0000313" key="3">
    <source>
        <dbReference type="EMBL" id="KPL79366.1"/>
    </source>
</evidence>
<name>A0A0P6XRD6_9CHLR</name>
<dbReference type="EMBL" id="LGCM01000051">
    <property type="protein sequence ID" value="KPL79366.1"/>
    <property type="molecule type" value="Genomic_DNA"/>
</dbReference>
<evidence type="ECO:0000313" key="4">
    <source>
        <dbReference type="Proteomes" id="UP000050501"/>
    </source>
</evidence>
<sequence length="196" mass="21799">MEIPTEESMEKPADAMMESPTAEVMKPQEEDLSATSSEDMSSEEMMVPDFFKVSLTDVNTGEAFKISDFAGKVVLVENLAMWCPNCKKQQEQVKLLNEALGMDSDLITIGFAVDPNENAADLKKYINSNGFDWIYAVPPQEVLDEISRLYGANFLNPPSTPIFVIDRKGTVHPMPFGVKSADDLRDFVDPFLTEGM</sequence>
<dbReference type="InterPro" id="IPR013766">
    <property type="entry name" value="Thioredoxin_domain"/>
</dbReference>
<dbReference type="STRING" id="229921.ADN01_14490"/>
<evidence type="ECO:0000259" key="2">
    <source>
        <dbReference type="PROSITE" id="PS51352"/>
    </source>
</evidence>
<dbReference type="CDD" id="cd02966">
    <property type="entry name" value="TlpA_like_family"/>
    <property type="match status" value="1"/>
</dbReference>
<evidence type="ECO:0000256" key="1">
    <source>
        <dbReference type="SAM" id="MobiDB-lite"/>
    </source>
</evidence>
<dbReference type="InterPro" id="IPR050553">
    <property type="entry name" value="Thioredoxin_ResA/DsbE_sf"/>
</dbReference>
<dbReference type="InterPro" id="IPR013740">
    <property type="entry name" value="Redoxin"/>
</dbReference>
<dbReference type="OrthoDB" id="166914at2"/>
<dbReference type="Gene3D" id="3.40.30.10">
    <property type="entry name" value="Glutaredoxin"/>
    <property type="match status" value="1"/>
</dbReference>
<protein>
    <recommendedName>
        <fullName evidence="2">Thioredoxin domain-containing protein</fullName>
    </recommendedName>
</protein>
<dbReference type="Proteomes" id="UP000050501">
    <property type="component" value="Unassembled WGS sequence"/>
</dbReference>
<organism evidence="3 4">
    <name type="scientific">Levilinea saccharolytica</name>
    <dbReference type="NCBI Taxonomy" id="229921"/>
    <lineage>
        <taxon>Bacteria</taxon>
        <taxon>Bacillati</taxon>
        <taxon>Chloroflexota</taxon>
        <taxon>Anaerolineae</taxon>
        <taxon>Anaerolineales</taxon>
        <taxon>Anaerolineaceae</taxon>
        <taxon>Levilinea</taxon>
    </lineage>
</organism>
<feature type="region of interest" description="Disordered" evidence="1">
    <location>
        <begin position="1"/>
        <end position="40"/>
    </location>
</feature>
<dbReference type="PROSITE" id="PS51352">
    <property type="entry name" value="THIOREDOXIN_2"/>
    <property type="match status" value="1"/>
</dbReference>
<dbReference type="RefSeq" id="WP_062419193.1">
    <property type="nucleotide sequence ID" value="NZ_DF967974.1"/>
</dbReference>
<reference evidence="3 4" key="1">
    <citation type="submission" date="2015-07" db="EMBL/GenBank/DDBJ databases">
        <title>Genome sequence of Levilinea saccharolytica DSM 16555.</title>
        <authorList>
            <person name="Hemp J."/>
            <person name="Ward L.M."/>
            <person name="Pace L.A."/>
            <person name="Fischer W.W."/>
        </authorList>
    </citation>
    <scope>NUCLEOTIDE SEQUENCE [LARGE SCALE GENOMIC DNA]</scope>
    <source>
        <strain evidence="3 4">KIBI-1</strain>
    </source>
</reference>
<dbReference type="InterPro" id="IPR036249">
    <property type="entry name" value="Thioredoxin-like_sf"/>
</dbReference>
<dbReference type="SUPFAM" id="SSF52833">
    <property type="entry name" value="Thioredoxin-like"/>
    <property type="match status" value="1"/>
</dbReference>
<accession>A0A0P6XRD6</accession>
<dbReference type="GO" id="GO:0016491">
    <property type="term" value="F:oxidoreductase activity"/>
    <property type="evidence" value="ECO:0007669"/>
    <property type="project" value="InterPro"/>
</dbReference>
<dbReference type="Pfam" id="PF08534">
    <property type="entry name" value="Redoxin"/>
    <property type="match status" value="1"/>
</dbReference>